<evidence type="ECO:0000256" key="4">
    <source>
        <dbReference type="ARBA" id="ARBA00022777"/>
    </source>
</evidence>
<dbReference type="InterPro" id="IPR029056">
    <property type="entry name" value="Ribokinase-like"/>
</dbReference>
<dbReference type="EMBL" id="JACHJU010000002">
    <property type="protein sequence ID" value="MBB4940849.1"/>
    <property type="molecule type" value="Genomic_DNA"/>
</dbReference>
<dbReference type="InterPro" id="IPR011611">
    <property type="entry name" value="PfkB_dom"/>
</dbReference>
<feature type="domain" description="Carbohydrate kinase PfkB" evidence="8">
    <location>
        <begin position="15"/>
        <end position="308"/>
    </location>
</feature>
<dbReference type="GO" id="GO:0008443">
    <property type="term" value="F:phosphofructokinase activity"/>
    <property type="evidence" value="ECO:0007669"/>
    <property type="project" value="TreeGrafter"/>
</dbReference>
<evidence type="ECO:0000256" key="6">
    <source>
        <dbReference type="PIRNR" id="PIRNR000535"/>
    </source>
</evidence>
<sequence>MIVTVTPNPALDVTYRLDALTVDATNRVAEVSCRAGGKGVNVARLLHGLSGGSVGPVAGGVEVVAVGLAGGAAGTALLADLDEAGLAYAFVPCAAETRRTVAVVDSGAATVTMLNEPGPVVTPAEWKALCRRLEGLLPEATVVVLSGSLPPGLPPDAYAALVRQAERHGVPAVLDADGGALLAALSAGPEVVKPNISELGRAMTARNGTSGPTGSANSPDPAGGAAWMRREGARAVVVSDGPRGLYADTPDGRWRAVPPEVRGGNPTGAGDAAVAALALGLAAGWDWPRTLVQAAALSAAAVRHPLAGQIDQAAYLDHVGRVRLERARSESEDSQCR</sequence>
<dbReference type="Gene3D" id="3.40.1190.20">
    <property type="match status" value="1"/>
</dbReference>
<dbReference type="GO" id="GO:0005829">
    <property type="term" value="C:cytosol"/>
    <property type="evidence" value="ECO:0007669"/>
    <property type="project" value="TreeGrafter"/>
</dbReference>
<evidence type="ECO:0000313" key="10">
    <source>
        <dbReference type="Proteomes" id="UP000534286"/>
    </source>
</evidence>
<keyword evidence="5" id="KW-0067">ATP-binding</keyword>
<keyword evidence="10" id="KW-1185">Reference proteome</keyword>
<protein>
    <submittedName>
        <fullName evidence="9">Tagatose 6-phosphate kinase</fullName>
        <ecNumber evidence="9">2.7.1.144</ecNumber>
    </submittedName>
</protein>
<dbReference type="PANTHER" id="PTHR46566:SF5">
    <property type="entry name" value="1-PHOSPHOFRUCTOKINASE"/>
    <property type="match status" value="1"/>
</dbReference>
<evidence type="ECO:0000259" key="8">
    <source>
        <dbReference type="Pfam" id="PF00294"/>
    </source>
</evidence>
<evidence type="ECO:0000256" key="2">
    <source>
        <dbReference type="ARBA" id="ARBA00022679"/>
    </source>
</evidence>
<evidence type="ECO:0000256" key="1">
    <source>
        <dbReference type="ARBA" id="ARBA00010688"/>
    </source>
</evidence>
<accession>A0A7W7RZ00</accession>
<evidence type="ECO:0000313" key="9">
    <source>
        <dbReference type="EMBL" id="MBB4940849.1"/>
    </source>
</evidence>
<dbReference type="Pfam" id="PF00294">
    <property type="entry name" value="PfkB"/>
    <property type="match status" value="1"/>
</dbReference>
<reference evidence="9 10" key="1">
    <citation type="submission" date="2020-08" db="EMBL/GenBank/DDBJ databases">
        <title>Sequencing the genomes of 1000 actinobacteria strains.</title>
        <authorList>
            <person name="Klenk H.-P."/>
        </authorList>
    </citation>
    <scope>NUCLEOTIDE SEQUENCE [LARGE SCALE GENOMIC DNA]</scope>
    <source>
        <strain evidence="9 10">DSM 43023</strain>
    </source>
</reference>
<evidence type="ECO:0000256" key="7">
    <source>
        <dbReference type="SAM" id="MobiDB-lite"/>
    </source>
</evidence>
<evidence type="ECO:0000256" key="5">
    <source>
        <dbReference type="ARBA" id="ARBA00022840"/>
    </source>
</evidence>
<comment type="caution">
    <text evidence="9">The sequence shown here is derived from an EMBL/GenBank/DDBJ whole genome shotgun (WGS) entry which is preliminary data.</text>
</comment>
<dbReference type="RefSeq" id="WP_184756999.1">
    <property type="nucleotide sequence ID" value="NZ_BAABEK010000005.1"/>
</dbReference>
<dbReference type="AlphaFoldDB" id="A0A7W7RZ00"/>
<keyword evidence="4 9" id="KW-0418">Kinase</keyword>
<feature type="compositionally biased region" description="Polar residues" evidence="7">
    <location>
        <begin position="206"/>
        <end position="218"/>
    </location>
</feature>
<name>A0A7W7RZ00_9ACTN</name>
<dbReference type="PROSITE" id="PS00584">
    <property type="entry name" value="PFKB_KINASES_2"/>
    <property type="match status" value="1"/>
</dbReference>
<dbReference type="Proteomes" id="UP000534286">
    <property type="component" value="Unassembled WGS sequence"/>
</dbReference>
<dbReference type="NCBIfam" id="TIGR03168">
    <property type="entry name" value="1-PFK"/>
    <property type="match status" value="1"/>
</dbReference>
<dbReference type="InterPro" id="IPR017583">
    <property type="entry name" value="Tagatose/fructose_Pkinase"/>
</dbReference>
<keyword evidence="3" id="KW-0547">Nucleotide-binding</keyword>
<dbReference type="SUPFAM" id="SSF53613">
    <property type="entry name" value="Ribokinase-like"/>
    <property type="match status" value="1"/>
</dbReference>
<organism evidence="9 10">
    <name type="scientific">Streptosporangium album</name>
    <dbReference type="NCBI Taxonomy" id="47479"/>
    <lineage>
        <taxon>Bacteria</taxon>
        <taxon>Bacillati</taxon>
        <taxon>Actinomycetota</taxon>
        <taxon>Actinomycetes</taxon>
        <taxon>Streptosporangiales</taxon>
        <taxon>Streptosporangiaceae</taxon>
        <taxon>Streptosporangium</taxon>
    </lineage>
</organism>
<evidence type="ECO:0000256" key="3">
    <source>
        <dbReference type="ARBA" id="ARBA00022741"/>
    </source>
</evidence>
<proteinExistence type="inferred from homology"/>
<dbReference type="InterPro" id="IPR002173">
    <property type="entry name" value="Carboh/pur_kinase_PfkB_CS"/>
</dbReference>
<dbReference type="GO" id="GO:0005524">
    <property type="term" value="F:ATP binding"/>
    <property type="evidence" value="ECO:0007669"/>
    <property type="project" value="UniProtKB-KW"/>
</dbReference>
<dbReference type="GO" id="GO:0009024">
    <property type="term" value="F:tagatose-6-phosphate kinase activity"/>
    <property type="evidence" value="ECO:0007669"/>
    <property type="project" value="UniProtKB-EC"/>
</dbReference>
<dbReference type="PIRSF" id="PIRSF000535">
    <property type="entry name" value="1PFK/6PFK/LacC"/>
    <property type="match status" value="1"/>
</dbReference>
<keyword evidence="2 6" id="KW-0808">Transferase</keyword>
<gene>
    <name evidence="9" type="ORF">FHR32_005226</name>
</gene>
<comment type="similarity">
    <text evidence="1">Belongs to the carbohydrate kinase PfkB family.</text>
</comment>
<dbReference type="EC" id="2.7.1.144" evidence="9"/>
<feature type="region of interest" description="Disordered" evidence="7">
    <location>
        <begin position="203"/>
        <end position="225"/>
    </location>
</feature>
<dbReference type="PANTHER" id="PTHR46566">
    <property type="entry name" value="1-PHOSPHOFRUCTOKINASE-RELATED"/>
    <property type="match status" value="1"/>
</dbReference>